<dbReference type="GeneID" id="63848920"/>
<comment type="caution">
    <text evidence="1">The sequence shown here is derived from an EMBL/GenBank/DDBJ whole genome shotgun (WGS) entry which is preliminary data.</text>
</comment>
<evidence type="ECO:0000313" key="1">
    <source>
        <dbReference type="EMBL" id="KAF1847571.1"/>
    </source>
</evidence>
<proteinExistence type="predicted"/>
<keyword evidence="2" id="KW-1185">Reference proteome</keyword>
<name>A0A9P4GM34_9PLEO</name>
<accession>A0A9P4GM34</accession>
<reference evidence="1" key="1">
    <citation type="submission" date="2020-01" db="EMBL/GenBank/DDBJ databases">
        <authorList>
            <consortium name="DOE Joint Genome Institute"/>
            <person name="Haridas S."/>
            <person name="Albert R."/>
            <person name="Binder M."/>
            <person name="Bloem J."/>
            <person name="Labutti K."/>
            <person name="Salamov A."/>
            <person name="Andreopoulos B."/>
            <person name="Baker S.E."/>
            <person name="Barry K."/>
            <person name="Bills G."/>
            <person name="Bluhm B.H."/>
            <person name="Cannon C."/>
            <person name="Castanera R."/>
            <person name="Culley D.E."/>
            <person name="Daum C."/>
            <person name="Ezra D."/>
            <person name="Gonzalez J.B."/>
            <person name="Henrissat B."/>
            <person name="Kuo A."/>
            <person name="Liang C."/>
            <person name="Lipzen A."/>
            <person name="Lutzoni F."/>
            <person name="Magnuson J."/>
            <person name="Mondo S."/>
            <person name="Nolan M."/>
            <person name="Ohm R."/>
            <person name="Pangilinan J."/>
            <person name="Park H.-J."/>
            <person name="Ramirez L."/>
            <person name="Alfaro M."/>
            <person name="Sun H."/>
            <person name="Tritt A."/>
            <person name="Yoshinaga Y."/>
            <person name="Zwiers L.-H."/>
            <person name="Turgeon B.G."/>
            <person name="Goodwin S.B."/>
            <person name="Spatafora J.W."/>
            <person name="Crous P.W."/>
            <person name="Grigoriev I.V."/>
        </authorList>
    </citation>
    <scope>NUCLEOTIDE SEQUENCE</scope>
    <source>
        <strain evidence="1">CBS 394.84</strain>
    </source>
</reference>
<organism evidence="1 2">
    <name type="scientific">Cucurbitaria berberidis CBS 394.84</name>
    <dbReference type="NCBI Taxonomy" id="1168544"/>
    <lineage>
        <taxon>Eukaryota</taxon>
        <taxon>Fungi</taxon>
        <taxon>Dikarya</taxon>
        <taxon>Ascomycota</taxon>
        <taxon>Pezizomycotina</taxon>
        <taxon>Dothideomycetes</taxon>
        <taxon>Pleosporomycetidae</taxon>
        <taxon>Pleosporales</taxon>
        <taxon>Pleosporineae</taxon>
        <taxon>Cucurbitariaceae</taxon>
        <taxon>Cucurbitaria</taxon>
    </lineage>
</organism>
<protein>
    <submittedName>
        <fullName evidence="1">Uncharacterized protein</fullName>
    </submittedName>
</protein>
<sequence length="206" mass="23278">MFASTPSLSLAVAACLDEAWDGLTDPDMQPPMVQAARRQPTTAYTCFFERAWAGWGRRMGLLRIRRPEATYDDVESTTVKPPLRADEDARPNVLLAPLGCLAPQCPSCSLPAPWVFLHLESLIDVVGTRGANDWPSRSRTSRDREETKYSSVQIKCCEREKARRLKVENNKVYLNFSFCKFGTKSEGWLGHPDEEARQPWGLVTTW</sequence>
<dbReference type="AlphaFoldDB" id="A0A9P4GM34"/>
<dbReference type="EMBL" id="ML976615">
    <property type="protein sequence ID" value="KAF1847571.1"/>
    <property type="molecule type" value="Genomic_DNA"/>
</dbReference>
<evidence type="ECO:0000313" key="2">
    <source>
        <dbReference type="Proteomes" id="UP000800039"/>
    </source>
</evidence>
<dbReference type="Proteomes" id="UP000800039">
    <property type="component" value="Unassembled WGS sequence"/>
</dbReference>
<gene>
    <name evidence="1" type="ORF">K460DRAFT_352691</name>
</gene>
<dbReference type="RefSeq" id="XP_040790134.1">
    <property type="nucleotide sequence ID" value="XM_040931668.1"/>
</dbReference>